<gene>
    <name evidence="2" type="ORF">NPX13_g4249</name>
</gene>
<dbReference type="VEuPathDB" id="FungiDB:F4678DRAFT_448601"/>
<dbReference type="Proteomes" id="UP001148614">
    <property type="component" value="Unassembled WGS sequence"/>
</dbReference>
<dbReference type="PANTHER" id="PTHR40644:SF1">
    <property type="entry name" value="UPF0653 PROTEIN C607.02C"/>
    <property type="match status" value="1"/>
</dbReference>
<reference evidence="2" key="1">
    <citation type="submission" date="2022-07" db="EMBL/GenBank/DDBJ databases">
        <title>Genome Sequence of Xylaria arbuscula.</title>
        <authorList>
            <person name="Buettner E."/>
        </authorList>
    </citation>
    <scope>NUCLEOTIDE SEQUENCE</scope>
    <source>
        <strain evidence="2">VT107</strain>
    </source>
</reference>
<dbReference type="AlphaFoldDB" id="A0A9W8NFU8"/>
<comment type="caution">
    <text evidence="2">The sequence shown here is derived from an EMBL/GenBank/DDBJ whole genome shotgun (WGS) entry which is preliminary data.</text>
</comment>
<evidence type="ECO:0000313" key="3">
    <source>
        <dbReference type="Proteomes" id="UP001148614"/>
    </source>
</evidence>
<feature type="compositionally biased region" description="Low complexity" evidence="1">
    <location>
        <begin position="221"/>
        <end position="234"/>
    </location>
</feature>
<sequence length="498" mass="55177">MECFRVILADVARISKRAEVPGGWASGYYCKAAARTREGRWAAHWLAVMELVGGQRRSSIAKRVLDAMVWASGDLVRSLQQGVRSLGGSAIDSVNHRQQHEHDALREALALSVPDARQQPKLDRLLELVGVNPGQTFLISYTLLYSTIPGQRPRGPATSQAISTIDRIYPLCASGSKRSRSPLQVQLDQSQGVTYAFFDLPPSQIAKSLPVKQAAPKENSQRGAKAKGAPAQPASNLKRKRTTTPKDDAPRAFKRLMAFAGGKKPRSGLDNGDEPRGAKNKKRKAAEQAKSAATSTEPQPPAAEIPKIRPGERMSEFSARVDAALPLAGLVNKSMKGNKDPLGLKVWRTNKERKMHKLYDEWREQDRKIKEKREEELELEAEKELEDEESGVSWKLNIGNQISGGKRKKAKDDDPWAILKKKRGETRSKLNDVVTAPPEFTVKPSKQLLIRGAAVQVHDVPKAAGSLKRREELQVARNDIIAAYRKKMAEKQPSLHME</sequence>
<evidence type="ECO:0000313" key="2">
    <source>
        <dbReference type="EMBL" id="KAJ3574802.1"/>
    </source>
</evidence>
<protein>
    <submittedName>
        <fullName evidence="2">Uncharacterized protein</fullName>
    </submittedName>
</protein>
<name>A0A9W8NFU8_9PEZI</name>
<proteinExistence type="predicted"/>
<evidence type="ECO:0000256" key="1">
    <source>
        <dbReference type="SAM" id="MobiDB-lite"/>
    </source>
</evidence>
<keyword evidence="3" id="KW-1185">Reference proteome</keyword>
<dbReference type="EMBL" id="JANPWZ010000587">
    <property type="protein sequence ID" value="KAJ3574802.1"/>
    <property type="molecule type" value="Genomic_DNA"/>
</dbReference>
<organism evidence="2 3">
    <name type="scientific">Xylaria arbuscula</name>
    <dbReference type="NCBI Taxonomy" id="114810"/>
    <lineage>
        <taxon>Eukaryota</taxon>
        <taxon>Fungi</taxon>
        <taxon>Dikarya</taxon>
        <taxon>Ascomycota</taxon>
        <taxon>Pezizomycotina</taxon>
        <taxon>Sordariomycetes</taxon>
        <taxon>Xylariomycetidae</taxon>
        <taxon>Xylariales</taxon>
        <taxon>Xylariaceae</taxon>
        <taxon>Xylaria</taxon>
    </lineage>
</organism>
<dbReference type="PANTHER" id="PTHR40644">
    <property type="entry name" value="UPF0653 PROTEIN C607.02C"/>
    <property type="match status" value="1"/>
</dbReference>
<accession>A0A9W8NFU8</accession>
<feature type="region of interest" description="Disordered" evidence="1">
    <location>
        <begin position="210"/>
        <end position="315"/>
    </location>
</feature>
<feature type="compositionally biased region" description="Basic and acidic residues" evidence="1">
    <location>
        <begin position="306"/>
        <end position="315"/>
    </location>
</feature>